<evidence type="ECO:0000256" key="1">
    <source>
        <dbReference type="SAM" id="MobiDB-lite"/>
    </source>
</evidence>
<feature type="non-terminal residue" evidence="2">
    <location>
        <position position="89"/>
    </location>
</feature>
<accession>A0A6J4K5J9</accession>
<protein>
    <submittedName>
        <fullName evidence="2">Uncharacterized protein</fullName>
    </submittedName>
</protein>
<dbReference type="AlphaFoldDB" id="A0A6J4K5J9"/>
<evidence type="ECO:0000313" key="2">
    <source>
        <dbReference type="EMBL" id="CAA9296033.1"/>
    </source>
</evidence>
<organism evidence="2">
    <name type="scientific">uncultured Friedmanniella sp</name>
    <dbReference type="NCBI Taxonomy" id="335381"/>
    <lineage>
        <taxon>Bacteria</taxon>
        <taxon>Bacillati</taxon>
        <taxon>Actinomycetota</taxon>
        <taxon>Actinomycetes</taxon>
        <taxon>Propionibacteriales</taxon>
        <taxon>Nocardioidaceae</taxon>
        <taxon>Friedmanniella</taxon>
        <taxon>environmental samples</taxon>
    </lineage>
</organism>
<feature type="compositionally biased region" description="Basic residues" evidence="1">
    <location>
        <begin position="13"/>
        <end position="29"/>
    </location>
</feature>
<dbReference type="EMBL" id="CADCTT010000086">
    <property type="protein sequence ID" value="CAA9296033.1"/>
    <property type="molecule type" value="Genomic_DNA"/>
</dbReference>
<reference evidence="2" key="1">
    <citation type="submission" date="2020-02" db="EMBL/GenBank/DDBJ databases">
        <authorList>
            <person name="Meier V. D."/>
        </authorList>
    </citation>
    <scope>NUCLEOTIDE SEQUENCE</scope>
    <source>
        <strain evidence="2">AVDCRST_MAG61</strain>
    </source>
</reference>
<feature type="region of interest" description="Disordered" evidence="1">
    <location>
        <begin position="1"/>
        <end position="29"/>
    </location>
</feature>
<sequence>MFDTIWAMSSLRPSRRPSRRRRSEQRGALGRRRLRWRRVAAALLVLFGALVLLGLLALAFRPAPAEAEAARTALVTAQQALDRGDVPAA</sequence>
<name>A0A6J4K5J9_9ACTN</name>
<proteinExistence type="predicted"/>
<gene>
    <name evidence="2" type="ORF">AVDCRST_MAG61-573</name>
</gene>